<evidence type="ECO:0000256" key="1">
    <source>
        <dbReference type="ARBA" id="ARBA00004651"/>
    </source>
</evidence>
<comment type="subcellular location">
    <subcellularLocation>
        <location evidence="1">Cell membrane</location>
        <topology evidence="1">Multi-pass membrane protein</topology>
    </subcellularLocation>
</comment>
<dbReference type="NCBIfam" id="TIGR04407">
    <property type="entry name" value="LptF_YjgP"/>
    <property type="match status" value="1"/>
</dbReference>
<evidence type="ECO:0000256" key="4">
    <source>
        <dbReference type="ARBA" id="ARBA00022989"/>
    </source>
</evidence>
<evidence type="ECO:0000256" key="2">
    <source>
        <dbReference type="ARBA" id="ARBA00022475"/>
    </source>
</evidence>
<evidence type="ECO:0000256" key="3">
    <source>
        <dbReference type="ARBA" id="ARBA00022692"/>
    </source>
</evidence>
<keyword evidence="4 6" id="KW-1133">Transmembrane helix</keyword>
<keyword evidence="8" id="KW-1185">Reference proteome</keyword>
<keyword evidence="5 6" id="KW-0472">Membrane</keyword>
<gene>
    <name evidence="7" type="primary">lptF</name>
    <name evidence="7" type="ORF">RZS32_018000</name>
</gene>
<dbReference type="PANTHER" id="PTHR33529">
    <property type="entry name" value="SLR0882 PROTEIN-RELATED"/>
    <property type="match status" value="1"/>
</dbReference>
<dbReference type="RefSeq" id="WP_339106911.1">
    <property type="nucleotide sequence ID" value="NZ_CP146606.1"/>
</dbReference>
<feature type="transmembrane region" description="Helical" evidence="6">
    <location>
        <begin position="334"/>
        <end position="354"/>
    </location>
</feature>
<feature type="transmembrane region" description="Helical" evidence="6">
    <location>
        <begin position="6"/>
        <end position="26"/>
    </location>
</feature>
<evidence type="ECO:0000256" key="5">
    <source>
        <dbReference type="ARBA" id="ARBA00023136"/>
    </source>
</evidence>
<dbReference type="EMBL" id="CP146606">
    <property type="protein sequence ID" value="WYK20095.1"/>
    <property type="molecule type" value="Genomic_DNA"/>
</dbReference>
<organism evidence="7 8">
    <name type="scientific">Roseovarius rhodophyticola</name>
    <dbReference type="NCBI Taxonomy" id="3080827"/>
    <lineage>
        <taxon>Bacteria</taxon>
        <taxon>Pseudomonadati</taxon>
        <taxon>Pseudomonadota</taxon>
        <taxon>Alphaproteobacteria</taxon>
        <taxon>Rhodobacterales</taxon>
        <taxon>Roseobacteraceae</taxon>
        <taxon>Roseovarius</taxon>
    </lineage>
</organism>
<reference evidence="7 8" key="1">
    <citation type="submission" date="2024-02" db="EMBL/GenBank/DDBJ databases">
        <title>Roseovarius strain W115 nov., isolated from a marine algae.</title>
        <authorList>
            <person name="Lee M.W."/>
            <person name="Lee J.K."/>
            <person name="Kim J.M."/>
            <person name="Choi D.G."/>
            <person name="Baek J.H."/>
            <person name="Bayburt H."/>
            <person name="Jung J.J."/>
            <person name="Han D.M."/>
            <person name="Jeon C.O."/>
        </authorList>
    </citation>
    <scope>NUCLEOTIDE SEQUENCE [LARGE SCALE GENOMIC DNA]</scope>
    <source>
        <strain evidence="7 8">W115</strain>
    </source>
</reference>
<dbReference type="PANTHER" id="PTHR33529:SF6">
    <property type="entry name" value="YJGP_YJGQ FAMILY PERMEASE"/>
    <property type="match status" value="1"/>
</dbReference>
<feature type="transmembrane region" description="Helical" evidence="6">
    <location>
        <begin position="38"/>
        <end position="64"/>
    </location>
</feature>
<dbReference type="InterPro" id="IPR005495">
    <property type="entry name" value="LptG/LptF_permease"/>
</dbReference>
<keyword evidence="2" id="KW-1003">Cell membrane</keyword>
<protein>
    <submittedName>
        <fullName evidence="7">LPS export ABC transporter permease LptF</fullName>
    </submittedName>
</protein>
<proteinExistence type="predicted"/>
<dbReference type="Pfam" id="PF03739">
    <property type="entry name" value="LptF_LptG"/>
    <property type="match status" value="1"/>
</dbReference>
<name>A0ABZ2TNQ9_9RHOB</name>
<feature type="transmembrane region" description="Helical" evidence="6">
    <location>
        <begin position="273"/>
        <end position="295"/>
    </location>
</feature>
<keyword evidence="3 6" id="KW-0812">Transmembrane</keyword>
<sequence>MLSQFMVLFGFFALILVSIFWINKAVRMFDRLIGDGQPAWVFLEFTALTLPGVIGVVLPIAAFAGTVYVTNRMTTESELTVVQATGYSPWRLIRPVLIYGIFIALMMSVLSHYLIPKSLGQLKLRQTEVSQNITAKLLTEGEFLHPAPGITFYIREITPEGELQDVFLSDRRNEENPVTYTSTQAYLVQEGGGTKLVMVDGLAQNLRGDGNRLFTTHFDDFSYDISTLITRDPTNLNRVTFTLTSDLLFQPDVVAAATGATEPQILYEAHGRFAQALMCIVAALIGFAMLLVGTYSRFGVWWQIVAAFTLLIFIKLIEGGVSGAVLARASAWPLMYLPAATGALLTVILLYLAARPGMLRRIWRGRHNTSPPSAEGAA</sequence>
<evidence type="ECO:0000256" key="6">
    <source>
        <dbReference type="SAM" id="Phobius"/>
    </source>
</evidence>
<feature type="transmembrane region" description="Helical" evidence="6">
    <location>
        <begin position="96"/>
        <end position="115"/>
    </location>
</feature>
<dbReference type="InterPro" id="IPR030922">
    <property type="entry name" value="LptF"/>
</dbReference>
<accession>A0ABZ2TNQ9</accession>
<evidence type="ECO:0000313" key="8">
    <source>
        <dbReference type="Proteomes" id="UP001281305"/>
    </source>
</evidence>
<evidence type="ECO:0000313" key="7">
    <source>
        <dbReference type="EMBL" id="WYK20095.1"/>
    </source>
</evidence>
<feature type="transmembrane region" description="Helical" evidence="6">
    <location>
        <begin position="301"/>
        <end position="327"/>
    </location>
</feature>
<dbReference type="Proteomes" id="UP001281305">
    <property type="component" value="Chromosome"/>
</dbReference>